<protein>
    <submittedName>
        <fullName evidence="2">Uncharacterized protein</fullName>
    </submittedName>
</protein>
<dbReference type="Proteomes" id="UP000076858">
    <property type="component" value="Unassembled WGS sequence"/>
</dbReference>
<proteinExistence type="predicted"/>
<dbReference type="AlphaFoldDB" id="A0A162P223"/>
<feature type="signal peptide" evidence="1">
    <location>
        <begin position="1"/>
        <end position="21"/>
    </location>
</feature>
<name>A0A162P223_9CRUS</name>
<keyword evidence="3" id="KW-1185">Reference proteome</keyword>
<evidence type="ECO:0000256" key="1">
    <source>
        <dbReference type="SAM" id="SignalP"/>
    </source>
</evidence>
<evidence type="ECO:0000313" key="3">
    <source>
        <dbReference type="Proteomes" id="UP000076858"/>
    </source>
</evidence>
<gene>
    <name evidence="2" type="ORF">APZ42_014964</name>
</gene>
<keyword evidence="1" id="KW-0732">Signal</keyword>
<dbReference type="EMBL" id="LRGB01000512">
    <property type="protein sequence ID" value="KZS18450.1"/>
    <property type="molecule type" value="Genomic_DNA"/>
</dbReference>
<evidence type="ECO:0000313" key="2">
    <source>
        <dbReference type="EMBL" id="KZS18450.1"/>
    </source>
</evidence>
<organism evidence="2 3">
    <name type="scientific">Daphnia magna</name>
    <dbReference type="NCBI Taxonomy" id="35525"/>
    <lineage>
        <taxon>Eukaryota</taxon>
        <taxon>Metazoa</taxon>
        <taxon>Ecdysozoa</taxon>
        <taxon>Arthropoda</taxon>
        <taxon>Crustacea</taxon>
        <taxon>Branchiopoda</taxon>
        <taxon>Diplostraca</taxon>
        <taxon>Cladocera</taxon>
        <taxon>Anomopoda</taxon>
        <taxon>Daphniidae</taxon>
        <taxon>Daphnia</taxon>
    </lineage>
</organism>
<feature type="chain" id="PRO_5007837969" evidence="1">
    <location>
        <begin position="22"/>
        <end position="66"/>
    </location>
</feature>
<comment type="caution">
    <text evidence="2">The sequence shown here is derived from an EMBL/GenBank/DDBJ whole genome shotgun (WGS) entry which is preliminary data.</text>
</comment>
<sequence length="66" mass="7507">MRVSLHVFAVFAICCSTLTQAAHLITKPDIVMVDLNGAESIPYGKIPSRYRGYPYRTRYTHYRVTG</sequence>
<reference evidence="2 3" key="1">
    <citation type="submission" date="2016-03" db="EMBL/GenBank/DDBJ databases">
        <title>EvidentialGene: Evidence-directed Construction of Genes on Genomes.</title>
        <authorList>
            <person name="Gilbert D.G."/>
            <person name="Choi J.-H."/>
            <person name="Mockaitis K."/>
            <person name="Colbourne J."/>
            <person name="Pfrender M."/>
        </authorList>
    </citation>
    <scope>NUCLEOTIDE SEQUENCE [LARGE SCALE GENOMIC DNA]</scope>
    <source>
        <strain evidence="2 3">Xinb3</strain>
        <tissue evidence="2">Complete organism</tissue>
    </source>
</reference>
<accession>A0A162P223</accession>